<feature type="compositionally biased region" description="Low complexity" evidence="1">
    <location>
        <begin position="552"/>
        <end position="567"/>
    </location>
</feature>
<feature type="compositionally biased region" description="Polar residues" evidence="1">
    <location>
        <begin position="1002"/>
        <end position="1017"/>
    </location>
</feature>
<feature type="region of interest" description="Disordered" evidence="1">
    <location>
        <begin position="838"/>
        <end position="876"/>
    </location>
</feature>
<feature type="compositionally biased region" description="Basic and acidic residues" evidence="1">
    <location>
        <begin position="1573"/>
        <end position="1585"/>
    </location>
</feature>
<feature type="compositionally biased region" description="Polar residues" evidence="1">
    <location>
        <begin position="455"/>
        <end position="472"/>
    </location>
</feature>
<name>A0A1B6KD67_9HEMI</name>
<feature type="non-terminal residue" evidence="2">
    <location>
        <position position="1627"/>
    </location>
</feature>
<accession>A0A1B6KD67</accession>
<dbReference type="EMBL" id="GEBQ01030578">
    <property type="protein sequence ID" value="JAT09399.1"/>
    <property type="molecule type" value="Transcribed_RNA"/>
</dbReference>
<organism evidence="2">
    <name type="scientific">Graphocephala atropunctata</name>
    <dbReference type="NCBI Taxonomy" id="36148"/>
    <lineage>
        <taxon>Eukaryota</taxon>
        <taxon>Metazoa</taxon>
        <taxon>Ecdysozoa</taxon>
        <taxon>Arthropoda</taxon>
        <taxon>Hexapoda</taxon>
        <taxon>Insecta</taxon>
        <taxon>Pterygota</taxon>
        <taxon>Neoptera</taxon>
        <taxon>Paraneoptera</taxon>
        <taxon>Hemiptera</taxon>
        <taxon>Auchenorrhyncha</taxon>
        <taxon>Membracoidea</taxon>
        <taxon>Cicadellidae</taxon>
        <taxon>Cicadellinae</taxon>
        <taxon>Cicadellini</taxon>
        <taxon>Graphocephala</taxon>
    </lineage>
</organism>
<feature type="region of interest" description="Disordered" evidence="1">
    <location>
        <begin position="535"/>
        <end position="569"/>
    </location>
</feature>
<feature type="region of interest" description="Disordered" evidence="1">
    <location>
        <begin position="997"/>
        <end position="1017"/>
    </location>
</feature>
<feature type="compositionally biased region" description="Basic and acidic residues" evidence="1">
    <location>
        <begin position="838"/>
        <end position="848"/>
    </location>
</feature>
<sequence>MFKYLQEVLLHRLWRETSVDKLKPRKSRGNRFDATKGKPSINPEIIAPIGNERLDLDNSKEIAKLKQAYSVLMRKFVNPNLDLTPTGIEHKFLNLKKKHEMLKSAVNSLLHMKSTRKLPSLPDKRDSSGREILLTPEELSFGWSGQVLDRRARIAKVETSSHPGDITSEFVSFPETEEVSNSNPNQSNKGIKRIFKNISQRKQQKLLKYLKAEKSVDLVKEIPKPHLSYGMRLEDQGIENEENLTRVNEEKVSLSLNEFPEYTENKITGNKDKNSPDKKIPTLLQLPIDSHNFEHCLGLQSFNNRGENDKLKNVEEENNIDHIKNTMQIPKGIDYGINCCSEEVLNQNNIFIHSGGIKNSLTIPNKTVYQELTGRNCENADLNEVAELNPPKCLQDSISFTKSSDPTDTSLIVSKMNHSKSPQVKIKPETIYKKKKKVLIKSSPRSSKHVDEDVNQYNSGNKISSTKHSNTLAIKRNNGLEKTPINTPDKSFIKNLSMGDNKTKDSVTASLYGSEEIIKENNVTKKGFIENKKSLKSKNVSEVHKSDKLGSKVKSPNNPSRSSPYNKANDKYAVRDTAIKGNLPNHQHSVSPSHVKEIVTDRNKLTDDKYLINKTTENVIMNKLGLKGLNEDKEDIDGREGDAANSRLNEKGTCTGIEIENTKINELNQKKSTTGIVKSKIFPVVNSNEGQNNDRYFKSGLTELKHEQTSDLKSLNPQVLNTNNYVTTSSHKTDNILRDCVNRGDEDKVKRNCGTLKAILAYSKVQVCNNDNFNPELIKKSGLKASVQKVTENLKNGKLKENDPSISYKNIKNVNYKVRQRKNEAIDIHDGSILKINNKKDFNSDSHKSSSHLVKSAQTKYKQKRKDQVHSTSGLEVPSINTNLSEIKSPNIVKGSSRLKQIMIQKTKLKNEDPSHQFKRNKRVKYMLTDGARNPEGDDNVNVDSKKKLGFVNSYDGMRLKSLKQTETIVSNSHHLGGPVSIHEPLVNKRNKNEQVGKKNGSVISGQNFNGPSSNCSKTAIETSKITKGNKLSEFTLEKQSFNHLNNDFQKNNSDPINKTTWTSNHINLLSFVSKHVNQDNTISNVLKPPDLDSDKGRKLHNRKSESPKVLLKKYGENKHICDLAGSDIRSLRSIKVVSKKGKTTKYFREKNLNLSTEAEKDNKRSFTNQKNIIVPVKVQTRSFFTVENKANIALNYLWKRYASTVSNTKGLIIPTEAKTLKSNHHTPKYIIKKSKAQANFKRAGNKTEIKSKIVQTKVQRKKLVNENVRYPEKLLHSKQIQDPILVKLNKINKINSYNVTTKNTSSTSENKQCNIEVLYQRSQTVRKRGENSDEVISTKQPFQNQLNNINLESKLTATSTRNLSSPNLEKNVQSSKDKKVLVQESVIANTLKYVKKSNAPINKVVAETSQSIDKVKMKNQHSGPIMDNLQHMSSTKHQKVQNKTNENSTFEKRCDESLLTKSQKINSELHKCSETQIADLKRVESIKKITHPQIISKDLEKSNIKQDRPFTPKPLKWKSKKDRLYGWAEDGMEGEITTATHNPQYTKTKKRTNIKLNISRIEQSGIVCKSDINKNTRQKSREQTDITQMKPYQIHQHQETNLVDPIISTEEGFHPAERQISPQKGT</sequence>
<feature type="compositionally biased region" description="Basic and acidic residues" evidence="1">
    <location>
        <begin position="535"/>
        <end position="550"/>
    </location>
</feature>
<reference evidence="2" key="1">
    <citation type="submission" date="2015-11" db="EMBL/GenBank/DDBJ databases">
        <title>De novo transcriptome assembly of four potential Pierce s Disease insect vectors from Arizona vineyards.</title>
        <authorList>
            <person name="Tassone E.E."/>
        </authorList>
    </citation>
    <scope>NUCLEOTIDE SEQUENCE</scope>
</reference>
<feature type="compositionally biased region" description="Polar residues" evidence="1">
    <location>
        <begin position="851"/>
        <end position="860"/>
    </location>
</feature>
<evidence type="ECO:0000256" key="1">
    <source>
        <dbReference type="SAM" id="MobiDB-lite"/>
    </source>
</evidence>
<feature type="compositionally biased region" description="Basic and acidic residues" evidence="1">
    <location>
        <begin position="1090"/>
        <end position="1107"/>
    </location>
</feature>
<proteinExistence type="predicted"/>
<gene>
    <name evidence="2" type="ORF">g.43394</name>
</gene>
<feature type="region of interest" description="Disordered" evidence="1">
    <location>
        <begin position="1083"/>
        <end position="1107"/>
    </location>
</feature>
<protein>
    <submittedName>
        <fullName evidence="2">Uncharacterized protein</fullName>
    </submittedName>
</protein>
<evidence type="ECO:0000313" key="2">
    <source>
        <dbReference type="EMBL" id="JAT09399.1"/>
    </source>
</evidence>
<feature type="region of interest" description="Disordered" evidence="1">
    <location>
        <begin position="437"/>
        <end position="488"/>
    </location>
</feature>
<feature type="region of interest" description="Disordered" evidence="1">
    <location>
        <begin position="1573"/>
        <end position="1592"/>
    </location>
</feature>